<feature type="chain" id="PRO_5040910056" description="VWFA domain-containing protein" evidence="1">
    <location>
        <begin position="21"/>
        <end position="257"/>
    </location>
</feature>
<evidence type="ECO:0000256" key="1">
    <source>
        <dbReference type="SAM" id="SignalP"/>
    </source>
</evidence>
<dbReference type="EMBL" id="MU826834">
    <property type="protein sequence ID" value="KAJ7372886.1"/>
    <property type="molecule type" value="Genomic_DNA"/>
</dbReference>
<organism evidence="3 4">
    <name type="scientific">Desmophyllum pertusum</name>
    <dbReference type="NCBI Taxonomy" id="174260"/>
    <lineage>
        <taxon>Eukaryota</taxon>
        <taxon>Metazoa</taxon>
        <taxon>Cnidaria</taxon>
        <taxon>Anthozoa</taxon>
        <taxon>Hexacorallia</taxon>
        <taxon>Scleractinia</taxon>
        <taxon>Caryophylliina</taxon>
        <taxon>Caryophylliidae</taxon>
        <taxon>Desmophyllum</taxon>
    </lineage>
</organism>
<dbReference type="InterPro" id="IPR002035">
    <property type="entry name" value="VWF_A"/>
</dbReference>
<dbReference type="Gene3D" id="3.40.50.410">
    <property type="entry name" value="von Willebrand factor, type A domain"/>
    <property type="match status" value="1"/>
</dbReference>
<evidence type="ECO:0000259" key="2">
    <source>
        <dbReference type="PROSITE" id="PS50234"/>
    </source>
</evidence>
<gene>
    <name evidence="3" type="ORF">OS493_016813</name>
</gene>
<dbReference type="InterPro" id="IPR050525">
    <property type="entry name" value="ECM_Assembly_Org"/>
</dbReference>
<dbReference type="Proteomes" id="UP001163046">
    <property type="component" value="Unassembled WGS sequence"/>
</dbReference>
<dbReference type="PROSITE" id="PS50234">
    <property type="entry name" value="VWFA"/>
    <property type="match status" value="1"/>
</dbReference>
<evidence type="ECO:0000313" key="4">
    <source>
        <dbReference type="Proteomes" id="UP001163046"/>
    </source>
</evidence>
<reference evidence="3" key="1">
    <citation type="submission" date="2023-01" db="EMBL/GenBank/DDBJ databases">
        <title>Genome assembly of the deep-sea coral Lophelia pertusa.</title>
        <authorList>
            <person name="Herrera S."/>
            <person name="Cordes E."/>
        </authorList>
    </citation>
    <scope>NUCLEOTIDE SEQUENCE</scope>
    <source>
        <strain evidence="3">USNM1676648</strain>
        <tissue evidence="3">Polyp</tissue>
    </source>
</reference>
<accession>A0A9W9Z0H3</accession>
<feature type="domain" description="VWFA" evidence="2">
    <location>
        <begin position="67"/>
        <end position="244"/>
    </location>
</feature>
<keyword evidence="1" id="KW-0732">Signal</keyword>
<dbReference type="SMART" id="SM00327">
    <property type="entry name" value="VWA"/>
    <property type="match status" value="1"/>
</dbReference>
<dbReference type="CDD" id="cd01450">
    <property type="entry name" value="vWFA_subfamily_ECM"/>
    <property type="match status" value="1"/>
</dbReference>
<dbReference type="AlphaFoldDB" id="A0A9W9Z0H3"/>
<dbReference type="SUPFAM" id="SSF53300">
    <property type="entry name" value="vWA-like"/>
    <property type="match status" value="1"/>
</dbReference>
<dbReference type="Pfam" id="PF00092">
    <property type="entry name" value="VWA"/>
    <property type="match status" value="1"/>
</dbReference>
<proteinExistence type="predicted"/>
<dbReference type="PANTHER" id="PTHR24020:SF20">
    <property type="entry name" value="PH DOMAIN-CONTAINING PROTEIN"/>
    <property type="match status" value="1"/>
</dbReference>
<name>A0A9W9Z0H3_9CNID</name>
<keyword evidence="4" id="KW-1185">Reference proteome</keyword>
<comment type="caution">
    <text evidence="3">The sequence shown here is derived from an EMBL/GenBank/DDBJ whole genome shotgun (WGS) entry which is preliminary data.</text>
</comment>
<sequence length="257" mass="29169">MKSCIWRAVLLSTALCFGKGTLWETQEDVYESFQKIPPLQETKENLMKYFLDRPDYPRGKRYIPYYDITFILDSSASITEANFKLSITTAKNLVTRFDPDTQFAAITFGTNAVVQFKFNSSKVAIESLGKIKYQGGKKNTLDALKKTQNMLLLNHDSGVRDGSRKRVLLVTDGPCERNLNDTTKLQRLIWAAVQIKTLGPELFVVAVGHRIARIQELLLIPSSTDVHFYRVSSMAAFKRLVDGVPTHIAYQDDYFVP</sequence>
<protein>
    <recommendedName>
        <fullName evidence="2">VWFA domain-containing protein</fullName>
    </recommendedName>
</protein>
<feature type="signal peptide" evidence="1">
    <location>
        <begin position="1"/>
        <end position="20"/>
    </location>
</feature>
<evidence type="ECO:0000313" key="3">
    <source>
        <dbReference type="EMBL" id="KAJ7372886.1"/>
    </source>
</evidence>
<dbReference type="InterPro" id="IPR036465">
    <property type="entry name" value="vWFA_dom_sf"/>
</dbReference>
<dbReference type="OrthoDB" id="5955298at2759"/>
<dbReference type="PRINTS" id="PR00453">
    <property type="entry name" value="VWFADOMAIN"/>
</dbReference>
<dbReference type="PANTHER" id="PTHR24020">
    <property type="entry name" value="COLLAGEN ALPHA"/>
    <property type="match status" value="1"/>
</dbReference>